<keyword evidence="3" id="KW-1185">Reference proteome</keyword>
<dbReference type="RefSeq" id="WP_102648937.1">
    <property type="nucleotide sequence ID" value="NZ_PNYA01000037.1"/>
</dbReference>
<keyword evidence="1" id="KW-1133">Transmembrane helix</keyword>
<reference evidence="2 3" key="1">
    <citation type="submission" date="2018-01" db="EMBL/GenBank/DDBJ databases">
        <title>Whole genome analyses suggest that Burkholderia sensu lato contains two further novel genera in the rhizoxinica-symbiotica group Mycetohabitans gen. nov., and Trinickia gen. nov.: implications for the evolution of diazotrophy and nodulation in the Burkholderiaceae.</title>
        <authorList>
            <person name="Estrada-de los Santos P."/>
            <person name="Palmer M."/>
            <person name="Chavez-Ramirez B."/>
            <person name="Beukes C."/>
            <person name="Steenkamp E.T."/>
            <person name="Hirsch A.M."/>
            <person name="Manyaka P."/>
            <person name="Maluk M."/>
            <person name="Lafos M."/>
            <person name="Crook M."/>
            <person name="Gross E."/>
            <person name="Simon M.F."/>
            <person name="Bueno dos Reis Junior F."/>
            <person name="Poole P.S."/>
            <person name="Venter S.N."/>
            <person name="James E.K."/>
        </authorList>
    </citation>
    <scope>NUCLEOTIDE SEQUENCE [LARGE SCALE GENOMIC DNA]</scope>
    <source>
        <strain evidence="2 3">GIMN1.004</strain>
    </source>
</reference>
<feature type="transmembrane region" description="Helical" evidence="1">
    <location>
        <begin position="78"/>
        <end position="102"/>
    </location>
</feature>
<keyword evidence="1" id="KW-0472">Membrane</keyword>
<dbReference type="AlphaFoldDB" id="A0A2N7VCW0"/>
<proteinExistence type="predicted"/>
<keyword evidence="1" id="KW-0812">Transmembrane</keyword>
<feature type="transmembrane region" description="Helical" evidence="1">
    <location>
        <begin position="108"/>
        <end position="127"/>
    </location>
</feature>
<dbReference type="Proteomes" id="UP000235616">
    <property type="component" value="Unassembled WGS sequence"/>
</dbReference>
<comment type="caution">
    <text evidence="2">The sequence shown here is derived from an EMBL/GenBank/DDBJ whole genome shotgun (WGS) entry which is preliminary data.</text>
</comment>
<accession>A0A2N7VCW0</accession>
<evidence type="ECO:0000313" key="2">
    <source>
        <dbReference type="EMBL" id="PMS14990.1"/>
    </source>
</evidence>
<dbReference type="EMBL" id="PNYA01000037">
    <property type="protein sequence ID" value="PMS14990.1"/>
    <property type="molecule type" value="Genomic_DNA"/>
</dbReference>
<evidence type="ECO:0008006" key="4">
    <source>
        <dbReference type="Google" id="ProtNLM"/>
    </source>
</evidence>
<evidence type="ECO:0000256" key="1">
    <source>
        <dbReference type="SAM" id="Phobius"/>
    </source>
</evidence>
<sequence>MKQDAFIQRLRQSLASLPKQEVEEIVADYREYIGDAIAAGRSEEDVIAALGDPDKLAREIKAQATYRQWQARRSFGNLARVVASVAGLGLLNLILLVPFIIYLSLLTVGYVVSGALALAGLLAAVYVGSHQAFGWPAADKPTIHVSKGTGRAASAASSVNGHEGSDQAPDLGTVKVDGDDFVLALDEGDKASIVTHAGVLELKNDDGDTKIVALGNGADKLLTKTGENTYRIATSEVKALEANDEDGKAVSVTHANDGKTLLWDIRDEDGSGRVQFEQDAKGNTSRLAVESGAHSVVIDPSKGITVKSNDDMVHIVAPMGWSLGGMTLRYALAMLIGGALGLLICIWLTRLTWRALSRYVNRQIAALSARLDEPGQTS</sequence>
<dbReference type="Pfam" id="PF22564">
    <property type="entry name" value="HAAS"/>
    <property type="match status" value="1"/>
</dbReference>
<feature type="transmembrane region" description="Helical" evidence="1">
    <location>
        <begin position="328"/>
        <end position="349"/>
    </location>
</feature>
<name>A0A2N7VCW0_9BURK</name>
<protein>
    <recommendedName>
        <fullName evidence="4">DUF1700 domain-containing protein</fullName>
    </recommendedName>
</protein>
<dbReference type="OrthoDB" id="9804829at2"/>
<gene>
    <name evidence="2" type="ORF">C0Z18_29260</name>
</gene>
<organism evidence="2 3">
    <name type="scientific">Trinickia dabaoshanensis</name>
    <dbReference type="NCBI Taxonomy" id="564714"/>
    <lineage>
        <taxon>Bacteria</taxon>
        <taxon>Pseudomonadati</taxon>
        <taxon>Pseudomonadota</taxon>
        <taxon>Betaproteobacteria</taxon>
        <taxon>Burkholderiales</taxon>
        <taxon>Burkholderiaceae</taxon>
        <taxon>Trinickia</taxon>
    </lineage>
</organism>
<evidence type="ECO:0000313" key="3">
    <source>
        <dbReference type="Proteomes" id="UP000235616"/>
    </source>
</evidence>